<dbReference type="RefSeq" id="WP_039468180.1">
    <property type="nucleotide sequence ID" value="NZ_BSWF01000013.1"/>
</dbReference>
<dbReference type="EMBL" id="JACGET010000031">
    <property type="protein sequence ID" value="MBN3108586.1"/>
    <property type="molecule type" value="Genomic_DNA"/>
</dbReference>
<reference evidence="2 5" key="1">
    <citation type="submission" date="2020-07" db="EMBL/GenBank/DDBJ databases">
        <title>A pangenomic view of the genus Pectobacterium provides insights into genome organization, phylogeny, and virulence.</title>
        <authorList>
            <person name="Jonkheer E."/>
            <person name="Brankovics B."/>
            <person name="Houwers I."/>
            <person name="Van Der Wolf J."/>
            <person name="Bonants P."/>
            <person name="Vreeburg R."/>
            <person name="Bollema R."/>
            <person name="De Haan J."/>
            <person name="Berke L."/>
            <person name="De Ridder D."/>
            <person name="Smit S."/>
            <person name="Van Der Lee T.A.J."/>
        </authorList>
    </citation>
    <scope>NUCLEOTIDE SEQUENCE [LARGE SCALE GENOMIC DNA]</scope>
    <source>
        <strain evidence="2 5">NAK:384</strain>
    </source>
</reference>
<gene>
    <name evidence="3" type="ORF">F126LOC_014040</name>
    <name evidence="2" type="ORF">H4F48_21215</name>
</gene>
<feature type="transmembrane region" description="Helical" evidence="1">
    <location>
        <begin position="322"/>
        <end position="341"/>
    </location>
</feature>
<accession>A0A433N4U1</accession>
<proteinExistence type="predicted"/>
<keyword evidence="1" id="KW-1133">Transmembrane helix</keyword>
<evidence type="ECO:0000313" key="3">
    <source>
        <dbReference type="EMBL" id="QPK22784.1"/>
    </source>
</evidence>
<feature type="transmembrane region" description="Helical" evidence="1">
    <location>
        <begin position="379"/>
        <end position="397"/>
    </location>
</feature>
<feature type="transmembrane region" description="Helical" evidence="1">
    <location>
        <begin position="125"/>
        <end position="146"/>
    </location>
</feature>
<evidence type="ECO:0000313" key="5">
    <source>
        <dbReference type="Proteomes" id="UP000762586"/>
    </source>
</evidence>
<sequence>MIDLRSLNNKVTGPFGKGFYKFIFLFSFFYFIIIPFVLSEFDIYSIFAFVISLTGALSFFLSYSHNRKFLWFERDLISRKEFILNIFIIIAFLLILSGLLSTFFLKDNLVGDDIDYTSSFSDNNPYLTILYILKTTFVTLFLFFYIKGSRARYWLCFSLSLLSVLDSPTRMLIIQQIIIWGFYGHYFKIFTVKFYHYLLIAVCAPFLMLVLLLKRGRGENNDVMFIIERLLDSDFHDIKNLIVTALESFNSFEMYINIIKDSFIRIENGVLRTPFMFVPRSIWPDKPESISRVISFSYNPSQYNTGGGTVATLFGDMYINGGFIAVIILCGFLGFFARLIYNTASYTKESYYAECFKVALYSFFTYYTLHFYRGFFSEMLWQLLLVIMSLFFLRVLFFRRT</sequence>
<evidence type="ECO:0000313" key="2">
    <source>
        <dbReference type="EMBL" id="MBN3108586.1"/>
    </source>
</evidence>
<feature type="transmembrane region" description="Helical" evidence="1">
    <location>
        <begin position="20"/>
        <end position="37"/>
    </location>
</feature>
<dbReference type="EMBL" id="CP065031">
    <property type="protein sequence ID" value="QPK22784.1"/>
    <property type="molecule type" value="Genomic_DNA"/>
</dbReference>
<keyword evidence="5" id="KW-1185">Reference proteome</keyword>
<evidence type="ECO:0000256" key="1">
    <source>
        <dbReference type="SAM" id="Phobius"/>
    </source>
</evidence>
<feature type="transmembrane region" description="Helical" evidence="1">
    <location>
        <begin position="43"/>
        <end position="61"/>
    </location>
</feature>
<organism evidence="3 4">
    <name type="scientific">Pectobacterium brasiliense</name>
    <dbReference type="NCBI Taxonomy" id="180957"/>
    <lineage>
        <taxon>Bacteria</taxon>
        <taxon>Pseudomonadati</taxon>
        <taxon>Pseudomonadota</taxon>
        <taxon>Gammaproteobacteria</taxon>
        <taxon>Enterobacterales</taxon>
        <taxon>Pectobacteriaceae</taxon>
        <taxon>Pectobacterium</taxon>
    </lineage>
</organism>
<protein>
    <submittedName>
        <fullName evidence="3">Oligosaccharide repeat unit polymerase</fullName>
    </submittedName>
</protein>
<dbReference type="KEGG" id="pbra:B5S52_14985"/>
<dbReference type="AlphaFoldDB" id="A0A433N4U1"/>
<dbReference type="NCBIfam" id="TIGR04370">
    <property type="entry name" value="glyco_rpt_poly"/>
    <property type="match status" value="1"/>
</dbReference>
<feature type="transmembrane region" description="Helical" evidence="1">
    <location>
        <begin position="82"/>
        <end position="105"/>
    </location>
</feature>
<keyword evidence="1" id="KW-0812">Transmembrane</keyword>
<dbReference type="Proteomes" id="UP000762586">
    <property type="component" value="Unassembled WGS sequence"/>
</dbReference>
<feature type="transmembrane region" description="Helical" evidence="1">
    <location>
        <begin position="194"/>
        <end position="213"/>
    </location>
</feature>
<keyword evidence="1" id="KW-0472">Membrane</keyword>
<dbReference type="Proteomes" id="UP000269351">
    <property type="component" value="Chromosome"/>
</dbReference>
<name>A0A433N4U1_9GAMM</name>
<evidence type="ECO:0000313" key="4">
    <source>
        <dbReference type="Proteomes" id="UP000269351"/>
    </source>
</evidence>
<feature type="transmembrane region" description="Helical" evidence="1">
    <location>
        <begin position="153"/>
        <end position="182"/>
    </location>
</feature>
<reference evidence="3 4" key="2">
    <citation type="submission" date="2020-11" db="EMBL/GenBank/DDBJ databases">
        <title>Complete genome sequence of Pectobacterium brasiliense strain F126.</title>
        <authorList>
            <person name="Miroshnikov K."/>
            <person name="Vo T.N.H."/>
            <person name="Khodykina M.V."/>
            <person name="Kabanova A.P."/>
            <person name="Shneider M."/>
            <person name="Korzhenkov A."/>
            <person name="Toschakov S.V."/>
            <person name="Miroshnikov K.A."/>
            <person name="Ignatov A.N."/>
            <person name="Mikhailova Y.V."/>
            <person name="Shelenkov A."/>
            <person name="Yanushevich Y.G."/>
            <person name="Evseev P.V."/>
        </authorList>
    </citation>
    <scope>NUCLEOTIDE SEQUENCE [LARGE SCALE GENOMIC DNA]</scope>
    <source>
        <strain evidence="3 4">F126</strain>
    </source>
</reference>